<evidence type="ECO:0000259" key="8">
    <source>
        <dbReference type="PROSITE" id="PS50109"/>
    </source>
</evidence>
<protein>
    <recommendedName>
        <fullName evidence="2">histidine kinase</fullName>
        <ecNumber evidence="2">2.7.13.3</ecNumber>
    </recommendedName>
</protein>
<keyword evidence="7" id="KW-0812">Transmembrane</keyword>
<reference evidence="9 10" key="1">
    <citation type="submission" date="2024-02" db="EMBL/GenBank/DDBJ databases">
        <title>A novel Gemmatimonadota bacterium.</title>
        <authorList>
            <person name="Du Z.-J."/>
            <person name="Ye Y.-Q."/>
        </authorList>
    </citation>
    <scope>NUCLEOTIDE SEQUENCE [LARGE SCALE GENOMIC DNA]</scope>
    <source>
        <strain evidence="9 10">DH-20</strain>
    </source>
</reference>
<dbReference type="EC" id="2.7.13.3" evidence="2"/>
<dbReference type="PANTHER" id="PTHR44936">
    <property type="entry name" value="SENSOR PROTEIN CREC"/>
    <property type="match status" value="1"/>
</dbReference>
<evidence type="ECO:0000256" key="6">
    <source>
        <dbReference type="ARBA" id="ARBA00023012"/>
    </source>
</evidence>
<keyword evidence="10" id="KW-1185">Reference proteome</keyword>
<evidence type="ECO:0000313" key="10">
    <source>
        <dbReference type="Proteomes" id="UP001484239"/>
    </source>
</evidence>
<keyword evidence="4" id="KW-0808">Transferase</keyword>
<dbReference type="InterPro" id="IPR036890">
    <property type="entry name" value="HATPase_C_sf"/>
</dbReference>
<dbReference type="SMART" id="SM00387">
    <property type="entry name" value="HATPase_c"/>
    <property type="match status" value="1"/>
</dbReference>
<proteinExistence type="predicted"/>
<dbReference type="InterPro" id="IPR004358">
    <property type="entry name" value="Sig_transdc_His_kin-like_C"/>
</dbReference>
<dbReference type="RefSeq" id="WP_405286285.1">
    <property type="nucleotide sequence ID" value="NZ_JBBHLI010000001.1"/>
</dbReference>
<evidence type="ECO:0000256" key="4">
    <source>
        <dbReference type="ARBA" id="ARBA00022679"/>
    </source>
</evidence>
<evidence type="ECO:0000313" key="9">
    <source>
        <dbReference type="EMBL" id="MEK9500006.1"/>
    </source>
</evidence>
<name>A0ABU9E5L1_9BACT</name>
<dbReference type="InterPro" id="IPR050980">
    <property type="entry name" value="2C_sensor_his_kinase"/>
</dbReference>
<evidence type="ECO:0000256" key="3">
    <source>
        <dbReference type="ARBA" id="ARBA00022553"/>
    </source>
</evidence>
<sequence>MPDHILVAVVLALLGIGLGWMLGRGRERPIPPDPHPAALDRLGAELRRGSLGADDPGEPRGVTEVRRAVAATWIPADQSREEALKQALGRIAAFLEGRVQEPLTRVREGDPGLLREGIDRALGGLQDLEFHLREPLTPDETHNLVSVVQQVAREFIADSETGVRFAAPAFPVQARIHRGRFLDAVYLLLNNAGHFGEGKTVDVTVEKVGDEATVTIRDRGPGFSPEALERAHDLFYTTRPEALGLGLPFARKIIEGFGGRIDLGNHAEGGGVVTVFLPGA</sequence>
<accession>A0ABU9E5L1</accession>
<evidence type="ECO:0000256" key="2">
    <source>
        <dbReference type="ARBA" id="ARBA00012438"/>
    </source>
</evidence>
<dbReference type="Proteomes" id="UP001484239">
    <property type="component" value="Unassembled WGS sequence"/>
</dbReference>
<keyword evidence="7" id="KW-1133">Transmembrane helix</keyword>
<keyword evidence="7" id="KW-0472">Membrane</keyword>
<dbReference type="Gene3D" id="3.30.565.10">
    <property type="entry name" value="Histidine kinase-like ATPase, C-terminal domain"/>
    <property type="match status" value="1"/>
</dbReference>
<dbReference type="GO" id="GO:0016301">
    <property type="term" value="F:kinase activity"/>
    <property type="evidence" value="ECO:0007669"/>
    <property type="project" value="UniProtKB-KW"/>
</dbReference>
<dbReference type="SUPFAM" id="SSF55874">
    <property type="entry name" value="ATPase domain of HSP90 chaperone/DNA topoisomerase II/histidine kinase"/>
    <property type="match status" value="1"/>
</dbReference>
<keyword evidence="6" id="KW-0902">Two-component regulatory system</keyword>
<dbReference type="PROSITE" id="PS50109">
    <property type="entry name" value="HIS_KIN"/>
    <property type="match status" value="1"/>
</dbReference>
<keyword evidence="3" id="KW-0597">Phosphoprotein</keyword>
<feature type="domain" description="Histidine kinase" evidence="8">
    <location>
        <begin position="188"/>
        <end position="280"/>
    </location>
</feature>
<organism evidence="9 10">
    <name type="scientific">Gaopeijia maritima</name>
    <dbReference type="NCBI Taxonomy" id="3119007"/>
    <lineage>
        <taxon>Bacteria</taxon>
        <taxon>Pseudomonadati</taxon>
        <taxon>Gemmatimonadota</taxon>
        <taxon>Longimicrobiia</taxon>
        <taxon>Gaopeijiales</taxon>
        <taxon>Gaopeijiaceae</taxon>
        <taxon>Gaopeijia</taxon>
    </lineage>
</organism>
<dbReference type="PANTHER" id="PTHR44936:SF9">
    <property type="entry name" value="SENSOR PROTEIN CREC"/>
    <property type="match status" value="1"/>
</dbReference>
<evidence type="ECO:0000256" key="1">
    <source>
        <dbReference type="ARBA" id="ARBA00000085"/>
    </source>
</evidence>
<dbReference type="PRINTS" id="PR00344">
    <property type="entry name" value="BCTRLSENSOR"/>
</dbReference>
<dbReference type="InterPro" id="IPR005467">
    <property type="entry name" value="His_kinase_dom"/>
</dbReference>
<gene>
    <name evidence="9" type="ORF">WI372_03280</name>
</gene>
<comment type="catalytic activity">
    <reaction evidence="1">
        <text>ATP + protein L-histidine = ADP + protein N-phospho-L-histidine.</text>
        <dbReference type="EC" id="2.7.13.3"/>
    </reaction>
</comment>
<dbReference type="Pfam" id="PF02518">
    <property type="entry name" value="HATPase_c"/>
    <property type="match status" value="1"/>
</dbReference>
<dbReference type="InterPro" id="IPR003594">
    <property type="entry name" value="HATPase_dom"/>
</dbReference>
<feature type="transmembrane region" description="Helical" evidence="7">
    <location>
        <begin position="6"/>
        <end position="23"/>
    </location>
</feature>
<evidence type="ECO:0000256" key="7">
    <source>
        <dbReference type="SAM" id="Phobius"/>
    </source>
</evidence>
<evidence type="ECO:0000256" key="5">
    <source>
        <dbReference type="ARBA" id="ARBA00022777"/>
    </source>
</evidence>
<dbReference type="EMBL" id="JBBHLI010000001">
    <property type="protein sequence ID" value="MEK9500006.1"/>
    <property type="molecule type" value="Genomic_DNA"/>
</dbReference>
<keyword evidence="5 9" id="KW-0418">Kinase</keyword>
<comment type="caution">
    <text evidence="9">The sequence shown here is derived from an EMBL/GenBank/DDBJ whole genome shotgun (WGS) entry which is preliminary data.</text>
</comment>